<keyword evidence="1" id="KW-0472">Membrane</keyword>
<dbReference type="GeneID" id="88359959"/>
<gene>
    <name evidence="2" type="ORF">CRH09_21640</name>
</gene>
<dbReference type="EMBL" id="CP023778">
    <property type="protein sequence ID" value="ATL68395.1"/>
    <property type="molecule type" value="Genomic_DNA"/>
</dbReference>
<keyword evidence="1" id="KW-1133">Transmembrane helix</keyword>
<name>A0A291RM47_9NOCA</name>
<dbReference type="RefSeq" id="WP_098695487.1">
    <property type="nucleotide sequence ID" value="NZ_CP023778.1"/>
</dbReference>
<feature type="transmembrane region" description="Helical" evidence="1">
    <location>
        <begin position="141"/>
        <end position="164"/>
    </location>
</feature>
<accession>A0A291RM47</accession>
<dbReference type="AlphaFoldDB" id="A0A291RM47"/>
<evidence type="ECO:0000256" key="1">
    <source>
        <dbReference type="SAM" id="Phobius"/>
    </source>
</evidence>
<dbReference type="KEGG" id="ntp:CRH09_21640"/>
<dbReference type="Pfam" id="PF20381">
    <property type="entry name" value="Rv1476"/>
    <property type="match status" value="1"/>
</dbReference>
<organism evidence="2 3">
    <name type="scientific">Nocardia terpenica</name>
    <dbReference type="NCBI Taxonomy" id="455432"/>
    <lineage>
        <taxon>Bacteria</taxon>
        <taxon>Bacillati</taxon>
        <taxon>Actinomycetota</taxon>
        <taxon>Actinomycetes</taxon>
        <taxon>Mycobacteriales</taxon>
        <taxon>Nocardiaceae</taxon>
        <taxon>Nocardia</taxon>
    </lineage>
</organism>
<evidence type="ECO:0000313" key="2">
    <source>
        <dbReference type="EMBL" id="ATL68395.1"/>
    </source>
</evidence>
<sequence length="182" mass="19718">MTVSHTSVFTPMAAALPPDTDLDAILLDLSANHVATPSGQDQTQLAEIVTDARAHDIQLSIIVLQGNRGRDSDLRDLATEVGKREHGTVVALSDDWAGTYSDTISRDRLERAEDVAKNRHAGHSVEAARAFVDSLEKPETISWTAVTAVLLTGTIVFIAGLYFLKSRRAARETGQPVRDDSK</sequence>
<proteinExistence type="predicted"/>
<reference evidence="2 3" key="1">
    <citation type="submission" date="2017-10" db="EMBL/GenBank/DDBJ databases">
        <title>Comparative genomics between pathogenic Norcardia.</title>
        <authorList>
            <person name="Zeng L."/>
        </authorList>
    </citation>
    <scope>NUCLEOTIDE SEQUENCE [LARGE SCALE GENOMIC DNA]</scope>
    <source>
        <strain evidence="2 3">NC_YFY_NT001</strain>
    </source>
</reference>
<protein>
    <recommendedName>
        <fullName evidence="4">TPM domain-containing protein</fullName>
    </recommendedName>
</protein>
<evidence type="ECO:0008006" key="4">
    <source>
        <dbReference type="Google" id="ProtNLM"/>
    </source>
</evidence>
<dbReference type="Proteomes" id="UP000221961">
    <property type="component" value="Chromosome"/>
</dbReference>
<keyword evidence="1" id="KW-0812">Transmembrane</keyword>
<dbReference type="InterPro" id="IPR046498">
    <property type="entry name" value="Rv1476-like"/>
</dbReference>
<evidence type="ECO:0000313" key="3">
    <source>
        <dbReference type="Proteomes" id="UP000221961"/>
    </source>
</evidence>